<dbReference type="Pfam" id="PF25133">
    <property type="entry name" value="TYW2_N_2"/>
    <property type="match status" value="1"/>
</dbReference>
<dbReference type="InterPro" id="IPR029063">
    <property type="entry name" value="SAM-dependent_MTases_sf"/>
</dbReference>
<dbReference type="InterPro" id="IPR056743">
    <property type="entry name" value="TRM5-TYW2-like_MTfase"/>
</dbReference>
<dbReference type="InterPro" id="IPR056744">
    <property type="entry name" value="TRM5/TYW2-like_N"/>
</dbReference>
<feature type="domain" description="SAM-dependent methyltransferase TRM5/TYW2-type" evidence="8">
    <location>
        <begin position="715"/>
        <end position="990"/>
    </location>
</feature>
<dbReference type="CDD" id="cd02440">
    <property type="entry name" value="AdoMet_MTases"/>
    <property type="match status" value="1"/>
</dbReference>
<dbReference type="InterPro" id="IPR003827">
    <property type="entry name" value="tRNA_yW-synthesising"/>
</dbReference>
<dbReference type="Pfam" id="PF24681">
    <property type="entry name" value="Kelch_KLHDC2_KLHL20_DRC7"/>
    <property type="match status" value="1"/>
</dbReference>
<gene>
    <name evidence="9" type="ORF">PBS001_LOCUS4390</name>
</gene>
<evidence type="ECO:0000256" key="6">
    <source>
        <dbReference type="ARBA" id="ARBA00049202"/>
    </source>
</evidence>
<dbReference type="SUPFAM" id="SSF117281">
    <property type="entry name" value="Kelch motif"/>
    <property type="match status" value="1"/>
</dbReference>
<comment type="catalytic activity">
    <reaction evidence="6">
        <text>4-demethyl-7-[(3S)-3-amino-3-carboxypropyl]wyosine(37) in tRNA(Phe) + S-adenosyl-L-methionine = 7-[(3S)-3-amino-3-carboxypropyl]wyosine(37) in tRNA(Phe) + S-adenosyl-L-homocysteine + H(+)</text>
        <dbReference type="Rhea" id="RHEA:36635"/>
        <dbReference type="Rhea" id="RHEA-COMP:10378"/>
        <dbReference type="Rhea" id="RHEA-COMP:10379"/>
        <dbReference type="ChEBI" id="CHEBI:15378"/>
        <dbReference type="ChEBI" id="CHEBI:57856"/>
        <dbReference type="ChEBI" id="CHEBI:59789"/>
        <dbReference type="ChEBI" id="CHEBI:73543"/>
        <dbReference type="ChEBI" id="CHEBI:73550"/>
        <dbReference type="EC" id="2.1.1.282"/>
    </reaction>
</comment>
<dbReference type="Gene3D" id="2.120.10.80">
    <property type="entry name" value="Kelch-type beta propeller"/>
    <property type="match status" value="1"/>
</dbReference>
<sequence>MFTQLKRESLRKLQAMEDKSPKGCIDGAIVDMIKSINAHPDYVTSSSCSGRIVLFCGEKDIAGNGRNNGSDLITKGGKWLIAQHGTITFDQVITALRSRDASHLTSSNMIIFKHEPFIMHVVCRDLDSAKKLLQWGLASGFRESGVILGNRKIMCAIRTTANNLEIPLGQSAKQILVNDEYLRWIVDIANQKFEVNKQKTDRLLEAFRVSFCQLATKRQIDQGCVVELSSWTKVTNEKGVKLVGHSSVRYRDSIVVFGGQGTTASGTTTRVADVTFLIPSKDGSLRQAYHTTAGANGPSARMCHSCVVVGTRMVVFGGRSSPTKPLGDLYAMDFETKQWEEIVIEGVGPSPRWKHCSCAVSSVVYVYGGRDAEQVFGDLFALDLSQDSLLWRQIETSFIIPRRFDHIGVVVESTKLAFWGGMSSLDSGDSSDDSGVCLLFDIVKEAWESKALEDTQNKSQSRALFAASACSINDHQVLVIGGMTPPCLANGDMATQDIYVLDVRTLQWTKIGDVKHENAVFVGHTTTWMPTSSSLYVLGGGIQCFGFGQLYSSTYQCHLSLKTPQISPVIASKSNSVSRLFTSECTSSNEAPLGVLVEKVDVKKVKTLLEKAHVYDKSRRVHVVNVAQLDKTAIDRQTMTMFLIPVRVSIRNLIASTKDAEVQKLEIVLDDDVYANKYGKNSGLNRNEVIRSTICAFARQHQLSTELESAVPETYEFLGDVLLVPRDSFLEQEWASFADEMWSQVCTSTTPAFSRVARKAFIDTSEKRQSHMKLLYLNHKALTTSRTKEAPGWVEIRENGIIYGWDLTRVMFSSGNVTEKTRMANIECHGETIVDLFCGIGYYVLPFLVHGGAAFVHACEWNPDSVEALRFNLERNHVADRCKIYYGDNRLSAPRIGSVADRVNLGLLPTSRKAWPLAIQVLKSSGGWLHVHDNVAVKDNETWKQYVVDTIQELAQQYGKDWTITCDHVEKVKSYAPKVYHLVADIHCVAKKHV</sequence>
<dbReference type="PROSITE" id="PS51684">
    <property type="entry name" value="SAM_MT_TRM5_TYW2"/>
    <property type="match status" value="1"/>
</dbReference>
<name>A0ABN8CY80_9STRA</name>
<comment type="caution">
    <text evidence="9">The sequence shown here is derived from an EMBL/GenBank/DDBJ whole genome shotgun (WGS) entry which is preliminary data.</text>
</comment>
<accession>A0ABN8CY80</accession>
<reference evidence="9 10" key="1">
    <citation type="submission" date="2021-11" db="EMBL/GenBank/DDBJ databases">
        <authorList>
            <person name="Islam A."/>
            <person name="Islam S."/>
            <person name="Flora M.S."/>
            <person name="Rahman M."/>
            <person name="Ziaur R.M."/>
            <person name="Epstein J.H."/>
            <person name="Hassan M."/>
            <person name="Klassen M."/>
            <person name="Woodard K."/>
            <person name="Webb A."/>
            <person name="Webby R.J."/>
            <person name="El Zowalaty M.E."/>
        </authorList>
    </citation>
    <scope>NUCLEOTIDE SEQUENCE [LARGE SCALE GENOMIC DNA]</scope>
    <source>
        <strain evidence="9">Pbs1</strain>
    </source>
</reference>
<dbReference type="Pfam" id="PF02475">
    <property type="entry name" value="TRM5-TYW2_MTfase"/>
    <property type="match status" value="1"/>
</dbReference>
<evidence type="ECO:0000256" key="7">
    <source>
        <dbReference type="ARBA" id="ARBA00049400"/>
    </source>
</evidence>
<keyword evidence="4" id="KW-0949">S-adenosyl-L-methionine</keyword>
<evidence type="ECO:0000256" key="4">
    <source>
        <dbReference type="ARBA" id="ARBA00022691"/>
    </source>
</evidence>
<dbReference type="EMBL" id="CAKLCB010000253">
    <property type="protein sequence ID" value="CAH0517804.1"/>
    <property type="molecule type" value="Genomic_DNA"/>
</dbReference>
<proteinExistence type="predicted"/>
<dbReference type="InterPro" id="IPR015915">
    <property type="entry name" value="Kelch-typ_b-propeller"/>
</dbReference>
<keyword evidence="2" id="KW-0489">Methyltransferase</keyword>
<evidence type="ECO:0000313" key="9">
    <source>
        <dbReference type="EMBL" id="CAH0517804.1"/>
    </source>
</evidence>
<evidence type="ECO:0000259" key="8">
    <source>
        <dbReference type="PROSITE" id="PS51684"/>
    </source>
</evidence>
<keyword evidence="5" id="KW-0819">tRNA processing</keyword>
<keyword evidence="3" id="KW-0808">Transferase</keyword>
<dbReference type="PANTHER" id="PTHR23245:SF25">
    <property type="entry name" value="TRNA WYBUTOSINE-SYNTHESIZING PROTEIN 2 HOMOLOG"/>
    <property type="match status" value="1"/>
</dbReference>
<dbReference type="InterPro" id="IPR036602">
    <property type="entry name" value="tRNA_yW-synthesising-like_sf"/>
</dbReference>
<evidence type="ECO:0000256" key="2">
    <source>
        <dbReference type="ARBA" id="ARBA00022603"/>
    </source>
</evidence>
<dbReference type="Proteomes" id="UP001158986">
    <property type="component" value="Unassembled WGS sequence"/>
</dbReference>
<dbReference type="Gene3D" id="3.40.50.150">
    <property type="entry name" value="Vaccinia Virus protein VP39"/>
    <property type="match status" value="1"/>
</dbReference>
<dbReference type="Pfam" id="PF02676">
    <property type="entry name" value="TYW3"/>
    <property type="match status" value="1"/>
</dbReference>
<comment type="pathway">
    <text evidence="1">tRNA modification; wybutosine-tRNA(Phe) biosynthesis.</text>
</comment>
<dbReference type="SUPFAM" id="SSF53335">
    <property type="entry name" value="S-adenosyl-L-methionine-dependent methyltransferases"/>
    <property type="match status" value="1"/>
</dbReference>
<evidence type="ECO:0000256" key="3">
    <source>
        <dbReference type="ARBA" id="ARBA00022679"/>
    </source>
</evidence>
<organism evidence="9 10">
    <name type="scientific">Peronospora belbahrii</name>
    <dbReference type="NCBI Taxonomy" id="622444"/>
    <lineage>
        <taxon>Eukaryota</taxon>
        <taxon>Sar</taxon>
        <taxon>Stramenopiles</taxon>
        <taxon>Oomycota</taxon>
        <taxon>Peronosporomycetes</taxon>
        <taxon>Peronosporales</taxon>
        <taxon>Peronosporaceae</taxon>
        <taxon>Peronospora</taxon>
    </lineage>
</organism>
<protein>
    <recommendedName>
        <fullName evidence="8">SAM-dependent methyltransferase TRM5/TYW2-type domain-containing protein</fullName>
    </recommendedName>
</protein>
<dbReference type="PANTHER" id="PTHR23245">
    <property type="entry name" value="TRNA METHYLTRANSFERASE"/>
    <property type="match status" value="1"/>
</dbReference>
<dbReference type="SUPFAM" id="SSF111278">
    <property type="entry name" value="SSo0622-like"/>
    <property type="match status" value="1"/>
</dbReference>
<dbReference type="InterPro" id="IPR030382">
    <property type="entry name" value="MeTrfase_TRM5/TYW2"/>
</dbReference>
<evidence type="ECO:0000256" key="1">
    <source>
        <dbReference type="ARBA" id="ARBA00004797"/>
    </source>
</evidence>
<dbReference type="Gene3D" id="3.30.300.110">
    <property type="entry name" value="Met-10+ protein-like domains"/>
    <property type="match status" value="1"/>
</dbReference>
<comment type="catalytic activity">
    <reaction evidence="7">
        <text>4-demethylwyosine(37) in tRNA(Phe) + S-adenosyl-L-methionine = 4-demethyl-7-[(3S)-3-amino-3-carboxypropyl]wyosine(37) in tRNA(Phe) + S-methyl-5'-thioadenosine + H(+)</text>
        <dbReference type="Rhea" id="RHEA:36355"/>
        <dbReference type="Rhea" id="RHEA-COMP:10164"/>
        <dbReference type="Rhea" id="RHEA-COMP:10378"/>
        <dbReference type="ChEBI" id="CHEBI:15378"/>
        <dbReference type="ChEBI" id="CHEBI:17509"/>
        <dbReference type="ChEBI" id="CHEBI:59789"/>
        <dbReference type="ChEBI" id="CHEBI:64315"/>
        <dbReference type="ChEBI" id="CHEBI:73550"/>
        <dbReference type="EC" id="2.5.1.114"/>
    </reaction>
</comment>
<keyword evidence="10" id="KW-1185">Reference proteome</keyword>
<evidence type="ECO:0000256" key="5">
    <source>
        <dbReference type="ARBA" id="ARBA00022694"/>
    </source>
</evidence>
<dbReference type="Gene3D" id="3.30.1960.10">
    <property type="entry name" value="tRNA wybutosine-synthesizing-like"/>
    <property type="match status" value="1"/>
</dbReference>
<evidence type="ECO:0000313" key="10">
    <source>
        <dbReference type="Proteomes" id="UP001158986"/>
    </source>
</evidence>